<protein>
    <submittedName>
        <fullName evidence="2">Uncharacterized protein</fullName>
    </submittedName>
</protein>
<organism evidence="2 3">
    <name type="scientific">Anopheles minimus</name>
    <dbReference type="NCBI Taxonomy" id="112268"/>
    <lineage>
        <taxon>Eukaryota</taxon>
        <taxon>Metazoa</taxon>
        <taxon>Ecdysozoa</taxon>
        <taxon>Arthropoda</taxon>
        <taxon>Hexapoda</taxon>
        <taxon>Insecta</taxon>
        <taxon>Pterygota</taxon>
        <taxon>Neoptera</taxon>
        <taxon>Endopterygota</taxon>
        <taxon>Diptera</taxon>
        <taxon>Nematocera</taxon>
        <taxon>Culicoidea</taxon>
        <taxon>Culicidae</taxon>
        <taxon>Anophelinae</taxon>
        <taxon>Anopheles</taxon>
    </lineage>
</organism>
<proteinExistence type="predicted"/>
<evidence type="ECO:0000313" key="3">
    <source>
        <dbReference type="Proteomes" id="UP000075920"/>
    </source>
</evidence>
<keyword evidence="3" id="KW-1185">Reference proteome</keyword>
<accession>A0A182WNQ7</accession>
<dbReference type="Proteomes" id="UP000075920">
    <property type="component" value="Unassembled WGS sequence"/>
</dbReference>
<dbReference type="VEuPathDB" id="VectorBase:AMIN014334"/>
<reference evidence="3" key="1">
    <citation type="submission" date="2013-03" db="EMBL/GenBank/DDBJ databases">
        <title>The Genome Sequence of Anopheles minimus MINIMUS1.</title>
        <authorList>
            <consortium name="The Broad Institute Genomics Platform"/>
            <person name="Neafsey D.E."/>
            <person name="Walton C."/>
            <person name="Walker B."/>
            <person name="Young S.K."/>
            <person name="Zeng Q."/>
            <person name="Gargeya S."/>
            <person name="Fitzgerald M."/>
            <person name="Haas B."/>
            <person name="Abouelleil A."/>
            <person name="Allen A.W."/>
            <person name="Alvarado L."/>
            <person name="Arachchi H.M."/>
            <person name="Berlin A.M."/>
            <person name="Chapman S.B."/>
            <person name="Gainer-Dewar J."/>
            <person name="Goldberg J."/>
            <person name="Griggs A."/>
            <person name="Gujja S."/>
            <person name="Hansen M."/>
            <person name="Howarth C."/>
            <person name="Imamovic A."/>
            <person name="Ireland A."/>
            <person name="Larimer J."/>
            <person name="McCowan C."/>
            <person name="Murphy C."/>
            <person name="Pearson M."/>
            <person name="Poon T.W."/>
            <person name="Priest M."/>
            <person name="Roberts A."/>
            <person name="Saif S."/>
            <person name="Shea T."/>
            <person name="Sisk P."/>
            <person name="Sykes S."/>
            <person name="Wortman J."/>
            <person name="Nusbaum C."/>
            <person name="Birren B."/>
        </authorList>
    </citation>
    <scope>NUCLEOTIDE SEQUENCE [LARGE SCALE GENOMIC DNA]</scope>
    <source>
        <strain evidence="3">MINIMUS1</strain>
    </source>
</reference>
<evidence type="ECO:0000256" key="1">
    <source>
        <dbReference type="SAM" id="MobiDB-lite"/>
    </source>
</evidence>
<name>A0A182WNQ7_9DIPT</name>
<feature type="region of interest" description="Disordered" evidence="1">
    <location>
        <begin position="23"/>
        <end position="45"/>
    </location>
</feature>
<sequence>MKQFVQRSPFDLQILRTEPFALPERQPNKYGRSCTVRNKGHGSTG</sequence>
<dbReference type="EnsemblMetazoa" id="AMIN014334-RA">
    <property type="protein sequence ID" value="AMIN014334-PA"/>
    <property type="gene ID" value="AMIN014334"/>
</dbReference>
<reference evidence="2" key="2">
    <citation type="submission" date="2020-05" db="UniProtKB">
        <authorList>
            <consortium name="EnsemblMetazoa"/>
        </authorList>
    </citation>
    <scope>IDENTIFICATION</scope>
    <source>
        <strain evidence="2">MINIMUS1</strain>
    </source>
</reference>
<evidence type="ECO:0000313" key="2">
    <source>
        <dbReference type="EnsemblMetazoa" id="AMIN014334-PA"/>
    </source>
</evidence>
<dbReference type="AlphaFoldDB" id="A0A182WNQ7"/>